<evidence type="ECO:0000313" key="3">
    <source>
        <dbReference type="EMBL" id="NWE05816.1"/>
    </source>
</evidence>
<dbReference type="RefSeq" id="WP_176991575.1">
    <property type="nucleotide sequence ID" value="NZ_JACARL010000031.1"/>
</dbReference>
<organism evidence="4 6">
    <name type="scientific">Pseudomonas edaphica</name>
    <dbReference type="NCBI Taxonomy" id="2006980"/>
    <lineage>
        <taxon>Bacteria</taxon>
        <taxon>Pseudomonadati</taxon>
        <taxon>Pseudomonadota</taxon>
        <taxon>Gammaproteobacteria</taxon>
        <taxon>Pseudomonadales</taxon>
        <taxon>Pseudomonadaceae</taxon>
        <taxon>Pseudomonas</taxon>
    </lineage>
</organism>
<dbReference type="EMBL" id="JACARL010000031">
    <property type="protein sequence ID" value="NWE81619.1"/>
    <property type="molecule type" value="Genomic_DNA"/>
</dbReference>
<comment type="caution">
    <text evidence="4">The sequence shown here is derived from an EMBL/GenBank/DDBJ whole genome shotgun (WGS) entry which is preliminary data.</text>
</comment>
<sequence length="90" mass="10000">MTSENHKTTQQQDNVASSAGTDQLKEHQISEAEQSKRKETMDFANASVNLSGFEVTEGMKRLGERYISGEIDLDEFMSISQQESASSLPK</sequence>
<gene>
    <name evidence="3" type="ORF">HX788_01845</name>
    <name evidence="4" type="ORF">HX795_05885</name>
</gene>
<dbReference type="AlphaFoldDB" id="A0A7Y8FLX4"/>
<proteinExistence type="predicted"/>
<evidence type="ECO:0000313" key="5">
    <source>
        <dbReference type="Proteomes" id="UP000563268"/>
    </source>
</evidence>
<feature type="compositionally biased region" description="Polar residues" evidence="1">
    <location>
        <begin position="8"/>
        <end position="21"/>
    </location>
</feature>
<dbReference type="InterPro" id="IPR033788">
    <property type="entry name" value="VbhA-like"/>
</dbReference>
<feature type="region of interest" description="Disordered" evidence="1">
    <location>
        <begin position="1"/>
        <end position="40"/>
    </location>
</feature>
<dbReference type="EMBL" id="JACARM010000003">
    <property type="protein sequence ID" value="NWE05816.1"/>
    <property type="molecule type" value="Genomic_DNA"/>
</dbReference>
<evidence type="ECO:0000256" key="1">
    <source>
        <dbReference type="SAM" id="MobiDB-lite"/>
    </source>
</evidence>
<dbReference type="Pfam" id="PF18495">
    <property type="entry name" value="VbhA"/>
    <property type="match status" value="1"/>
</dbReference>
<name>A0A7Y8FLX4_9PSED</name>
<feature type="compositionally biased region" description="Basic and acidic residues" evidence="1">
    <location>
        <begin position="23"/>
        <end position="40"/>
    </location>
</feature>
<reference evidence="5 6" key="1">
    <citation type="submission" date="2020-04" db="EMBL/GenBank/DDBJ databases">
        <title>Molecular characterization of pseudomonads from Agaricus bisporus reveal novel blotch 2 pathogens in Western Europe.</title>
        <authorList>
            <person name="Taparia T."/>
            <person name="Krijger M."/>
            <person name="Haynes E."/>
            <person name="Elpinstone J.G."/>
            <person name="Noble R."/>
            <person name="Van Der Wolf J."/>
        </authorList>
    </citation>
    <scope>NUCLEOTIDE SEQUENCE [LARGE SCALE GENOMIC DNA]</scope>
    <source>
        <strain evidence="4 6">K6002</strain>
        <strain evidence="3 5">K7002</strain>
    </source>
</reference>
<dbReference type="CDD" id="cd11586">
    <property type="entry name" value="VbhA_like"/>
    <property type="match status" value="1"/>
</dbReference>
<dbReference type="InterPro" id="IPR043038">
    <property type="entry name" value="VbhA_sf"/>
</dbReference>
<dbReference type="Gene3D" id="1.10.8.1050">
    <property type="entry name" value="Antitoxin VbhA-like"/>
    <property type="match status" value="1"/>
</dbReference>
<accession>A0A7Y8FLX4</accession>
<evidence type="ECO:0000313" key="6">
    <source>
        <dbReference type="Proteomes" id="UP000590218"/>
    </source>
</evidence>
<dbReference type="Proteomes" id="UP000590218">
    <property type="component" value="Unassembled WGS sequence"/>
</dbReference>
<feature type="domain" description="Antitoxin VbhA" evidence="2">
    <location>
        <begin position="38"/>
        <end position="76"/>
    </location>
</feature>
<evidence type="ECO:0000259" key="2">
    <source>
        <dbReference type="Pfam" id="PF18495"/>
    </source>
</evidence>
<protein>
    <submittedName>
        <fullName evidence="4">Antitoxin VbhA family protein</fullName>
    </submittedName>
</protein>
<dbReference type="Proteomes" id="UP000563268">
    <property type="component" value="Unassembled WGS sequence"/>
</dbReference>
<evidence type="ECO:0000313" key="4">
    <source>
        <dbReference type="EMBL" id="NWE81619.1"/>
    </source>
</evidence>
<dbReference type="InterPro" id="IPR041535">
    <property type="entry name" value="VbhA"/>
</dbReference>